<dbReference type="Pfam" id="PF14246">
    <property type="entry name" value="TetR_C_7"/>
    <property type="match status" value="1"/>
</dbReference>
<proteinExistence type="predicted"/>
<dbReference type="PROSITE" id="PS50977">
    <property type="entry name" value="HTH_TETR_2"/>
    <property type="match status" value="1"/>
</dbReference>
<accession>A0A2A5CDU8</accession>
<dbReference type="GO" id="GO:0000976">
    <property type="term" value="F:transcription cis-regulatory region binding"/>
    <property type="evidence" value="ECO:0007669"/>
    <property type="project" value="TreeGrafter"/>
</dbReference>
<sequence>MKNLKTSNAVAQLKKDHKLAKFLNKRNAIKTAATDLMVEYGYENTSLEAICERASCSKSAIYEHFGNKQGLLAALTEDVALELSQALHAFYLQERSVEDTLLLYAELALTRILNDKHIAIVRATISSLPQDPQIGPTYYKVGAGTAQAALEQYFSAQIKLGTLILDDPQWAAHEFQGLLFWERLMAQIVGAMASPSETEVKTHARQVVDTFLRRYRVDA</sequence>
<dbReference type="GO" id="GO:0003700">
    <property type="term" value="F:DNA-binding transcription factor activity"/>
    <property type="evidence" value="ECO:0007669"/>
    <property type="project" value="TreeGrafter"/>
</dbReference>
<organism evidence="4 5">
    <name type="scientific">SAR86 cluster bacterium</name>
    <dbReference type="NCBI Taxonomy" id="2030880"/>
    <lineage>
        <taxon>Bacteria</taxon>
        <taxon>Pseudomonadati</taxon>
        <taxon>Pseudomonadota</taxon>
        <taxon>Gammaproteobacteria</taxon>
        <taxon>SAR86 cluster</taxon>
    </lineage>
</organism>
<protein>
    <recommendedName>
        <fullName evidence="3">HTH tetR-type domain-containing protein</fullName>
    </recommendedName>
</protein>
<dbReference type="InterPro" id="IPR036271">
    <property type="entry name" value="Tet_transcr_reg_TetR-rel_C_sf"/>
</dbReference>
<dbReference type="InterPro" id="IPR009057">
    <property type="entry name" value="Homeodomain-like_sf"/>
</dbReference>
<dbReference type="Gene3D" id="1.10.10.60">
    <property type="entry name" value="Homeodomain-like"/>
    <property type="match status" value="1"/>
</dbReference>
<name>A0A2A5CDU8_9GAMM</name>
<evidence type="ECO:0000259" key="3">
    <source>
        <dbReference type="PROSITE" id="PS50977"/>
    </source>
</evidence>
<keyword evidence="1 2" id="KW-0238">DNA-binding</keyword>
<evidence type="ECO:0000256" key="2">
    <source>
        <dbReference type="PROSITE-ProRule" id="PRU00335"/>
    </source>
</evidence>
<dbReference type="InterPro" id="IPR050109">
    <property type="entry name" value="HTH-type_TetR-like_transc_reg"/>
</dbReference>
<comment type="caution">
    <text evidence="4">The sequence shown here is derived from an EMBL/GenBank/DDBJ whole genome shotgun (WGS) entry which is preliminary data.</text>
</comment>
<dbReference type="SUPFAM" id="SSF48498">
    <property type="entry name" value="Tetracyclin repressor-like, C-terminal domain"/>
    <property type="match status" value="1"/>
</dbReference>
<dbReference type="InterPro" id="IPR001647">
    <property type="entry name" value="HTH_TetR"/>
</dbReference>
<dbReference type="Proteomes" id="UP000228987">
    <property type="component" value="Unassembled WGS sequence"/>
</dbReference>
<evidence type="ECO:0000313" key="4">
    <source>
        <dbReference type="EMBL" id="PCJ41556.1"/>
    </source>
</evidence>
<dbReference type="PANTHER" id="PTHR30055">
    <property type="entry name" value="HTH-TYPE TRANSCRIPTIONAL REGULATOR RUTR"/>
    <property type="match status" value="1"/>
</dbReference>
<dbReference type="PRINTS" id="PR00455">
    <property type="entry name" value="HTHTETR"/>
</dbReference>
<feature type="domain" description="HTH tetR-type" evidence="3">
    <location>
        <begin position="23"/>
        <end position="83"/>
    </location>
</feature>
<feature type="DNA-binding region" description="H-T-H motif" evidence="2">
    <location>
        <begin position="46"/>
        <end position="65"/>
    </location>
</feature>
<dbReference type="Pfam" id="PF00440">
    <property type="entry name" value="TetR_N"/>
    <property type="match status" value="1"/>
</dbReference>
<evidence type="ECO:0000313" key="5">
    <source>
        <dbReference type="Proteomes" id="UP000228987"/>
    </source>
</evidence>
<gene>
    <name evidence="4" type="ORF">COA71_08345</name>
</gene>
<evidence type="ECO:0000256" key="1">
    <source>
        <dbReference type="ARBA" id="ARBA00023125"/>
    </source>
</evidence>
<dbReference type="AlphaFoldDB" id="A0A2A5CDU8"/>
<dbReference type="InterPro" id="IPR039536">
    <property type="entry name" value="TetR_C_Proteobacteria"/>
</dbReference>
<dbReference type="SUPFAM" id="SSF46689">
    <property type="entry name" value="Homeodomain-like"/>
    <property type="match status" value="1"/>
</dbReference>
<reference evidence="5" key="1">
    <citation type="submission" date="2017-08" db="EMBL/GenBank/DDBJ databases">
        <title>A dynamic microbial community with high functional redundancy inhabits the cold, oxic subseafloor aquifer.</title>
        <authorList>
            <person name="Tully B.J."/>
            <person name="Wheat C.G."/>
            <person name="Glazer B.T."/>
            <person name="Huber J.A."/>
        </authorList>
    </citation>
    <scope>NUCLEOTIDE SEQUENCE [LARGE SCALE GENOMIC DNA]</scope>
</reference>
<dbReference type="EMBL" id="NVWI01000005">
    <property type="protein sequence ID" value="PCJ41556.1"/>
    <property type="molecule type" value="Genomic_DNA"/>
</dbReference>
<dbReference type="PANTHER" id="PTHR30055:SF146">
    <property type="entry name" value="HTH-TYPE TRANSCRIPTIONAL DUAL REGULATOR CECR"/>
    <property type="match status" value="1"/>
</dbReference>
<dbReference type="Gene3D" id="1.10.357.10">
    <property type="entry name" value="Tetracycline Repressor, domain 2"/>
    <property type="match status" value="1"/>
</dbReference>